<dbReference type="Proteomes" id="UP001218208">
    <property type="component" value="Unassembled WGS sequence"/>
</dbReference>
<name>A0AAI9BZA2_STEMA</name>
<reference evidence="1" key="1">
    <citation type="submission" date="2022-07" db="EMBL/GenBank/DDBJ databases">
        <authorList>
            <consortium name="DAFM: The Division of Animal and Food Microbiology"/>
        </authorList>
    </citation>
    <scope>NUCLEOTIDE SEQUENCE</scope>
    <source>
        <strain evidence="1">19MO01SH01-2</strain>
    </source>
</reference>
<dbReference type="Pfam" id="PF11985">
    <property type="entry name" value="Phage_Mu_Gp27"/>
    <property type="match status" value="1"/>
</dbReference>
<gene>
    <name evidence="1" type="ORF">QEG23_000726</name>
</gene>
<evidence type="ECO:0000313" key="2">
    <source>
        <dbReference type="Proteomes" id="UP001218208"/>
    </source>
</evidence>
<dbReference type="EMBL" id="ABLOJW010000003">
    <property type="protein sequence ID" value="EKT4091246.1"/>
    <property type="molecule type" value="Genomic_DNA"/>
</dbReference>
<comment type="caution">
    <text evidence="1">The sequence shown here is derived from an EMBL/GenBank/DDBJ whole genome shotgun (WGS) entry which is preliminary data.</text>
</comment>
<proteinExistence type="predicted"/>
<dbReference type="RefSeq" id="WP_100552825.1">
    <property type="nucleotide sequence ID" value="NZ_CP031058.1"/>
</dbReference>
<accession>A0AAI9BZA2</accession>
<protein>
    <submittedName>
        <fullName evidence="1">DUF3486 family protein</fullName>
    </submittedName>
</protein>
<sequence>MSTTPRRRGKSSIQRLPAEQRTFIEKLLREDRLTLAEMIEALQQQFPGQPAADISRSALHRYGAGFAELTARMREIEAVSQAVVGELGEGVGEKAGALLGQAITTLATNAALRAHEKEDVSIDEIRKLARAAKDAMDTQRVSVNVRRAIMQEARDAMVREQAAKLEKVVKSGGLSAAAAADIRSQILGIRTE</sequence>
<dbReference type="InterPro" id="IPR021874">
    <property type="entry name" value="Phage_Mu_Gp27"/>
</dbReference>
<organism evidence="1 2">
    <name type="scientific">Stenotrophomonas maltophilia</name>
    <name type="common">Pseudomonas maltophilia</name>
    <name type="synonym">Xanthomonas maltophilia</name>
    <dbReference type="NCBI Taxonomy" id="40324"/>
    <lineage>
        <taxon>Bacteria</taxon>
        <taxon>Pseudomonadati</taxon>
        <taxon>Pseudomonadota</taxon>
        <taxon>Gammaproteobacteria</taxon>
        <taxon>Lysobacterales</taxon>
        <taxon>Lysobacteraceae</taxon>
        <taxon>Stenotrophomonas</taxon>
        <taxon>Stenotrophomonas maltophilia group</taxon>
    </lineage>
</organism>
<evidence type="ECO:0000313" key="1">
    <source>
        <dbReference type="EMBL" id="EKT4091246.1"/>
    </source>
</evidence>
<dbReference type="AlphaFoldDB" id="A0AAI9BZA2"/>